<dbReference type="OrthoDB" id="9812555at2"/>
<keyword evidence="6 12" id="KW-0274">FAD</keyword>
<comment type="cofactor">
    <cofactor evidence="1 12">
        <name>FAD</name>
        <dbReference type="ChEBI" id="CHEBI:57692"/>
    </cofactor>
</comment>
<keyword evidence="4" id="KW-0028">Amino-acid biosynthesis</keyword>
<dbReference type="STRING" id="1450648.CLORY_33440"/>
<dbReference type="NCBIfam" id="TIGR00676">
    <property type="entry name" value="fadh2"/>
    <property type="match status" value="1"/>
</dbReference>
<dbReference type="EMBL" id="MZGV01000046">
    <property type="protein sequence ID" value="OPJ59335.1"/>
    <property type="molecule type" value="Genomic_DNA"/>
</dbReference>
<comment type="similarity">
    <text evidence="3 12">Belongs to the methylenetetrahydrofolate reductase family.</text>
</comment>
<dbReference type="Proteomes" id="UP000190080">
    <property type="component" value="Unassembled WGS sequence"/>
</dbReference>
<dbReference type="InterPro" id="IPR029041">
    <property type="entry name" value="FAD-linked_oxidoreductase-like"/>
</dbReference>
<dbReference type="AlphaFoldDB" id="A0A1V4II32"/>
<reference evidence="13 14" key="1">
    <citation type="submission" date="2017-03" db="EMBL/GenBank/DDBJ databases">
        <title>Genome sequence of Clostridium oryzae DSM 28571.</title>
        <authorList>
            <person name="Poehlein A."/>
            <person name="Daniel R."/>
        </authorList>
    </citation>
    <scope>NUCLEOTIDE SEQUENCE [LARGE SCALE GENOMIC DNA]</scope>
    <source>
        <strain evidence="13 14">DSM 28571</strain>
    </source>
</reference>
<evidence type="ECO:0000256" key="8">
    <source>
        <dbReference type="ARBA" id="ARBA00023027"/>
    </source>
</evidence>
<comment type="pathway">
    <text evidence="2 12">One-carbon metabolism; tetrahydrofolate interconversion.</text>
</comment>
<dbReference type="Gene3D" id="3.20.20.220">
    <property type="match status" value="1"/>
</dbReference>
<sequence>MLIKNIFKSKKTVISFEIFPPKKDNSIDTIYDTIDALKDLKPDFISVTYGAGGSTRDKTIEIASIIKNKYYIESLAHLTCIALTEDRLKAFLNEVNRNNINNIMALRGDLPADTSENLLNFSSYHYASDLVKYIKTNSNLGVGGACYPEGHFECKSVEDDVENLKIKVNNGADFLITQLFFDTDRFYDFKDLAVKNGINVPVSAGIMPVTNAKQIQRMISLSGASVPSKLSRILAKYENNPAALKEAGIAYATEQIIDLLSWGVDGIHIYTMNRPEICRKLIQNISSIRETLATAK</sequence>
<comment type="catalytic activity">
    <reaction evidence="11">
        <text>(6S)-5-methyl-5,6,7,8-tetrahydrofolate + NAD(+) = (6R)-5,10-methylene-5,6,7,8-tetrahydrofolate + NADH + H(+)</text>
        <dbReference type="Rhea" id="RHEA:19821"/>
        <dbReference type="ChEBI" id="CHEBI:15378"/>
        <dbReference type="ChEBI" id="CHEBI:15636"/>
        <dbReference type="ChEBI" id="CHEBI:18608"/>
        <dbReference type="ChEBI" id="CHEBI:57540"/>
        <dbReference type="ChEBI" id="CHEBI:57945"/>
        <dbReference type="EC" id="1.5.1.54"/>
    </reaction>
    <physiologicalReaction direction="right-to-left" evidence="11">
        <dbReference type="Rhea" id="RHEA:19823"/>
    </physiologicalReaction>
</comment>
<evidence type="ECO:0000256" key="7">
    <source>
        <dbReference type="ARBA" id="ARBA00023002"/>
    </source>
</evidence>
<keyword evidence="14" id="KW-1185">Reference proteome</keyword>
<dbReference type="SUPFAM" id="SSF51730">
    <property type="entry name" value="FAD-linked oxidoreductase"/>
    <property type="match status" value="1"/>
</dbReference>
<dbReference type="PANTHER" id="PTHR45754">
    <property type="entry name" value="METHYLENETETRAHYDROFOLATE REDUCTASE"/>
    <property type="match status" value="1"/>
</dbReference>
<organism evidence="13 14">
    <name type="scientific">Clostridium oryzae</name>
    <dbReference type="NCBI Taxonomy" id="1450648"/>
    <lineage>
        <taxon>Bacteria</taxon>
        <taxon>Bacillati</taxon>
        <taxon>Bacillota</taxon>
        <taxon>Clostridia</taxon>
        <taxon>Eubacteriales</taxon>
        <taxon>Clostridiaceae</taxon>
        <taxon>Clostridium</taxon>
    </lineage>
</organism>
<keyword evidence="7 12" id="KW-0560">Oxidoreductase</keyword>
<protein>
    <recommendedName>
        <fullName evidence="12">Methylenetetrahydrofolate reductase</fullName>
        <ecNumber evidence="12">1.5.1.54</ecNumber>
    </recommendedName>
</protein>
<keyword evidence="9" id="KW-0486">Methionine biosynthesis</keyword>
<evidence type="ECO:0000313" key="14">
    <source>
        <dbReference type="Proteomes" id="UP000190080"/>
    </source>
</evidence>
<evidence type="ECO:0000256" key="11">
    <source>
        <dbReference type="ARBA" id="ARBA00048628"/>
    </source>
</evidence>
<dbReference type="GO" id="GO:0005829">
    <property type="term" value="C:cytosol"/>
    <property type="evidence" value="ECO:0007669"/>
    <property type="project" value="InterPro"/>
</dbReference>
<evidence type="ECO:0000256" key="12">
    <source>
        <dbReference type="RuleBase" id="RU003862"/>
    </source>
</evidence>
<dbReference type="GO" id="GO:0035999">
    <property type="term" value="P:tetrahydrofolate interconversion"/>
    <property type="evidence" value="ECO:0007669"/>
    <property type="project" value="UniProtKB-UniPathway"/>
</dbReference>
<dbReference type="CDD" id="cd00537">
    <property type="entry name" value="MTHFR"/>
    <property type="match status" value="1"/>
</dbReference>
<evidence type="ECO:0000313" key="13">
    <source>
        <dbReference type="EMBL" id="OPJ59335.1"/>
    </source>
</evidence>
<accession>A0A1V4II32</accession>
<evidence type="ECO:0000256" key="5">
    <source>
        <dbReference type="ARBA" id="ARBA00022630"/>
    </source>
</evidence>
<gene>
    <name evidence="13" type="primary">metF</name>
    <name evidence="13" type="ORF">CLORY_33440</name>
</gene>
<dbReference type="InterPro" id="IPR004620">
    <property type="entry name" value="MTHF_reductase_bac"/>
</dbReference>
<evidence type="ECO:0000256" key="2">
    <source>
        <dbReference type="ARBA" id="ARBA00004777"/>
    </source>
</evidence>
<proteinExistence type="inferred from homology"/>
<evidence type="ECO:0000256" key="6">
    <source>
        <dbReference type="ARBA" id="ARBA00022827"/>
    </source>
</evidence>
<dbReference type="GO" id="GO:0009086">
    <property type="term" value="P:methionine biosynthetic process"/>
    <property type="evidence" value="ECO:0007669"/>
    <property type="project" value="UniProtKB-KW"/>
</dbReference>
<evidence type="ECO:0000256" key="1">
    <source>
        <dbReference type="ARBA" id="ARBA00001974"/>
    </source>
</evidence>
<evidence type="ECO:0000256" key="3">
    <source>
        <dbReference type="ARBA" id="ARBA00006743"/>
    </source>
</evidence>
<comment type="pathway">
    <text evidence="10">Amino-acid biosynthesis; L-methionine biosynthesis via de novo pathway.</text>
</comment>
<dbReference type="PANTHER" id="PTHR45754:SF3">
    <property type="entry name" value="METHYLENETETRAHYDROFOLATE REDUCTASE (NADPH)"/>
    <property type="match status" value="1"/>
</dbReference>
<evidence type="ECO:0000256" key="10">
    <source>
        <dbReference type="ARBA" id="ARBA00034478"/>
    </source>
</evidence>
<keyword evidence="5 12" id="KW-0285">Flavoprotein</keyword>
<dbReference type="GO" id="GO:0071949">
    <property type="term" value="F:FAD binding"/>
    <property type="evidence" value="ECO:0007669"/>
    <property type="project" value="TreeGrafter"/>
</dbReference>
<comment type="caution">
    <text evidence="13">The sequence shown here is derived from an EMBL/GenBank/DDBJ whole genome shotgun (WGS) entry which is preliminary data.</text>
</comment>
<dbReference type="Pfam" id="PF02219">
    <property type="entry name" value="MTHFR"/>
    <property type="match status" value="1"/>
</dbReference>
<evidence type="ECO:0000256" key="4">
    <source>
        <dbReference type="ARBA" id="ARBA00022605"/>
    </source>
</evidence>
<dbReference type="RefSeq" id="WP_079426584.1">
    <property type="nucleotide sequence ID" value="NZ_MZGV01000046.1"/>
</dbReference>
<dbReference type="GO" id="GO:0106312">
    <property type="term" value="F:methylenetetrahydrofolate reductase (NADH) activity"/>
    <property type="evidence" value="ECO:0007669"/>
    <property type="project" value="UniProtKB-EC"/>
</dbReference>
<dbReference type="UniPathway" id="UPA00193"/>
<dbReference type="EC" id="1.5.1.54" evidence="12"/>
<name>A0A1V4II32_9CLOT</name>
<dbReference type="InterPro" id="IPR003171">
    <property type="entry name" value="Mehydrof_redctse-like"/>
</dbReference>
<evidence type="ECO:0000256" key="9">
    <source>
        <dbReference type="ARBA" id="ARBA00023167"/>
    </source>
</evidence>
<keyword evidence="8" id="KW-0520">NAD</keyword>